<dbReference type="Pfam" id="PF08241">
    <property type="entry name" value="Methyltransf_11"/>
    <property type="match status" value="1"/>
</dbReference>
<evidence type="ECO:0000313" key="3">
    <source>
        <dbReference type="EMBL" id="GAI90638.1"/>
    </source>
</evidence>
<evidence type="ECO:0000256" key="1">
    <source>
        <dbReference type="ARBA" id="ARBA00022679"/>
    </source>
</evidence>
<protein>
    <recommendedName>
        <fullName evidence="2">Methyltransferase type 11 domain-containing protein</fullName>
    </recommendedName>
</protein>
<keyword evidence="1" id="KW-0808">Transferase</keyword>
<name>X1SCE0_9ZZZZ</name>
<dbReference type="Gene3D" id="3.40.50.150">
    <property type="entry name" value="Vaccinia Virus protein VP39"/>
    <property type="match status" value="1"/>
</dbReference>
<dbReference type="EMBL" id="BARW01022998">
    <property type="protein sequence ID" value="GAI90638.1"/>
    <property type="molecule type" value="Genomic_DNA"/>
</dbReference>
<dbReference type="InterPro" id="IPR029063">
    <property type="entry name" value="SAM-dependent_MTases_sf"/>
</dbReference>
<sequence>MKATIVDYYDQCYPDYKLIWKTDKTLAIHYGFHDETHRKHIDAVINMNRVLAKAAGISSKDKVLDTGCGVGGSAIWLAENCGCSVTGITLSKKQVIMANQVAKKRGLTELVRFCLADFNHAPFPTGSYDAIWALESACHAIDKLVFLKEAKRLLKEKGRIVVADGFLADGLNEPEKQAVWAWASGWAAPNLTTASEFK</sequence>
<feature type="domain" description="Methyltransferase type 11" evidence="2">
    <location>
        <begin position="64"/>
        <end position="162"/>
    </location>
</feature>
<dbReference type="PANTHER" id="PTHR44068:SF11">
    <property type="entry name" value="GERANYL DIPHOSPHATE 2-C-METHYLTRANSFERASE"/>
    <property type="match status" value="1"/>
</dbReference>
<dbReference type="InterPro" id="IPR050447">
    <property type="entry name" value="Erg6_SMT_methyltransf"/>
</dbReference>
<feature type="non-terminal residue" evidence="3">
    <location>
        <position position="198"/>
    </location>
</feature>
<reference evidence="3" key="1">
    <citation type="journal article" date="2014" name="Front. Microbiol.">
        <title>High frequency of phylogenetically diverse reductive dehalogenase-homologous genes in deep subseafloor sedimentary metagenomes.</title>
        <authorList>
            <person name="Kawai M."/>
            <person name="Futagami T."/>
            <person name="Toyoda A."/>
            <person name="Takaki Y."/>
            <person name="Nishi S."/>
            <person name="Hori S."/>
            <person name="Arai W."/>
            <person name="Tsubouchi T."/>
            <person name="Morono Y."/>
            <person name="Uchiyama I."/>
            <person name="Ito T."/>
            <person name="Fujiyama A."/>
            <person name="Inagaki F."/>
            <person name="Takami H."/>
        </authorList>
    </citation>
    <scope>NUCLEOTIDE SEQUENCE</scope>
    <source>
        <strain evidence="3">Expedition CK06-06</strain>
    </source>
</reference>
<dbReference type="GO" id="GO:0008757">
    <property type="term" value="F:S-adenosylmethionine-dependent methyltransferase activity"/>
    <property type="evidence" value="ECO:0007669"/>
    <property type="project" value="InterPro"/>
</dbReference>
<dbReference type="PANTHER" id="PTHR44068">
    <property type="entry name" value="ZGC:194242"/>
    <property type="match status" value="1"/>
</dbReference>
<accession>X1SCE0</accession>
<gene>
    <name evidence="3" type="ORF">S12H4_38242</name>
</gene>
<organism evidence="3">
    <name type="scientific">marine sediment metagenome</name>
    <dbReference type="NCBI Taxonomy" id="412755"/>
    <lineage>
        <taxon>unclassified sequences</taxon>
        <taxon>metagenomes</taxon>
        <taxon>ecological metagenomes</taxon>
    </lineage>
</organism>
<dbReference type="SUPFAM" id="SSF53335">
    <property type="entry name" value="S-adenosyl-L-methionine-dependent methyltransferases"/>
    <property type="match status" value="1"/>
</dbReference>
<evidence type="ECO:0000259" key="2">
    <source>
        <dbReference type="Pfam" id="PF08241"/>
    </source>
</evidence>
<proteinExistence type="predicted"/>
<dbReference type="AlphaFoldDB" id="X1SCE0"/>
<dbReference type="InterPro" id="IPR013216">
    <property type="entry name" value="Methyltransf_11"/>
</dbReference>
<dbReference type="CDD" id="cd02440">
    <property type="entry name" value="AdoMet_MTases"/>
    <property type="match status" value="1"/>
</dbReference>
<comment type="caution">
    <text evidence="3">The sequence shown here is derived from an EMBL/GenBank/DDBJ whole genome shotgun (WGS) entry which is preliminary data.</text>
</comment>